<evidence type="ECO:0000313" key="3">
    <source>
        <dbReference type="Proteomes" id="UP000177080"/>
    </source>
</evidence>
<evidence type="ECO:0000259" key="1">
    <source>
        <dbReference type="PROSITE" id="PS50112"/>
    </source>
</evidence>
<dbReference type="PROSITE" id="PS50112">
    <property type="entry name" value="PAS"/>
    <property type="match status" value="1"/>
</dbReference>
<dbReference type="NCBIfam" id="TIGR00229">
    <property type="entry name" value="sensory_box"/>
    <property type="match status" value="1"/>
</dbReference>
<dbReference type="InterPro" id="IPR035965">
    <property type="entry name" value="PAS-like_dom_sf"/>
</dbReference>
<reference evidence="2 3" key="1">
    <citation type="journal article" date="2016" name="Nat. Commun.">
        <title>Thousands of microbial genomes shed light on interconnected biogeochemical processes in an aquifer system.</title>
        <authorList>
            <person name="Anantharaman K."/>
            <person name="Brown C.T."/>
            <person name="Hug L.A."/>
            <person name="Sharon I."/>
            <person name="Castelle C.J."/>
            <person name="Probst A.J."/>
            <person name="Thomas B.C."/>
            <person name="Singh A."/>
            <person name="Wilkins M.J."/>
            <person name="Karaoz U."/>
            <person name="Brodie E.L."/>
            <person name="Williams K.H."/>
            <person name="Hubbard S.S."/>
            <person name="Banfield J.F."/>
        </authorList>
    </citation>
    <scope>NUCLEOTIDE SEQUENCE [LARGE SCALE GENOMIC DNA]</scope>
</reference>
<dbReference type="InterPro" id="IPR000014">
    <property type="entry name" value="PAS"/>
</dbReference>
<organism evidence="2 3">
    <name type="scientific">Candidatus Amesbacteria bacterium RIFCSPLOWO2_01_FULL_48_25</name>
    <dbReference type="NCBI Taxonomy" id="1797259"/>
    <lineage>
        <taxon>Bacteria</taxon>
        <taxon>Candidatus Amesiibacteriota</taxon>
    </lineage>
</organism>
<dbReference type="EMBL" id="MEXN01000001">
    <property type="protein sequence ID" value="OGD04460.1"/>
    <property type="molecule type" value="Genomic_DNA"/>
</dbReference>
<dbReference type="Pfam" id="PF13426">
    <property type="entry name" value="PAS_9"/>
    <property type="match status" value="1"/>
</dbReference>
<comment type="caution">
    <text evidence="2">The sequence shown here is derived from an EMBL/GenBank/DDBJ whole genome shotgun (WGS) entry which is preliminary data.</text>
</comment>
<dbReference type="Gene3D" id="3.30.450.20">
    <property type="entry name" value="PAS domain"/>
    <property type="match status" value="1"/>
</dbReference>
<protein>
    <recommendedName>
        <fullName evidence="1">PAS domain-containing protein</fullName>
    </recommendedName>
</protein>
<sequence length="114" mass="12609">MNKTEVVVVLGKVGFDDRITYVSPSVKDLFGYEPGELIGINVKQVLTPQSYLKQREGMERAMGENSTKTDILMVEVIKKNGEKVPVEICARFDRDADGNMVGILGTAKVVKITF</sequence>
<dbReference type="SUPFAM" id="SSF55785">
    <property type="entry name" value="PYP-like sensor domain (PAS domain)"/>
    <property type="match status" value="1"/>
</dbReference>
<dbReference type="Proteomes" id="UP000177080">
    <property type="component" value="Unassembled WGS sequence"/>
</dbReference>
<dbReference type="STRING" id="1797259.A2989_05545"/>
<evidence type="ECO:0000313" key="2">
    <source>
        <dbReference type="EMBL" id="OGD04460.1"/>
    </source>
</evidence>
<dbReference type="CDD" id="cd00130">
    <property type="entry name" value="PAS"/>
    <property type="match status" value="1"/>
</dbReference>
<gene>
    <name evidence="2" type="ORF">A2989_05545</name>
</gene>
<proteinExistence type="predicted"/>
<dbReference type="AlphaFoldDB" id="A0A1F4ZDQ6"/>
<feature type="domain" description="PAS" evidence="1">
    <location>
        <begin position="1"/>
        <end position="65"/>
    </location>
</feature>
<accession>A0A1F4ZDQ6</accession>
<name>A0A1F4ZDQ6_9BACT</name>